<dbReference type="Pfam" id="PF08263">
    <property type="entry name" value="LRRNT_2"/>
    <property type="match status" value="1"/>
</dbReference>
<dbReference type="Gene3D" id="3.80.10.10">
    <property type="entry name" value="Ribonuclease Inhibitor"/>
    <property type="match status" value="6"/>
</dbReference>
<dbReference type="PROSITE" id="PS51450">
    <property type="entry name" value="LRR"/>
    <property type="match status" value="1"/>
</dbReference>
<dbReference type="Pfam" id="PF23598">
    <property type="entry name" value="LRR_14"/>
    <property type="match status" value="1"/>
</dbReference>
<keyword evidence="6 13" id="KW-0732">Signal</keyword>
<name>A0A8B8ZVV6_PHODC</name>
<dbReference type="InterPro" id="IPR001611">
    <property type="entry name" value="Leu-rich_rpt"/>
</dbReference>
<accession>A0A8B8ZVV6</accession>
<reference evidence="17" key="1">
    <citation type="submission" date="2025-08" db="UniProtKB">
        <authorList>
            <consortium name="RefSeq"/>
        </authorList>
    </citation>
    <scope>IDENTIFICATION</scope>
    <source>
        <tissue evidence="17">Young leaves</tissue>
    </source>
</reference>
<comment type="similarity">
    <text evidence="2">Belongs to the RLP family.</text>
</comment>
<dbReference type="GO" id="GO:0005886">
    <property type="term" value="C:plasma membrane"/>
    <property type="evidence" value="ECO:0007669"/>
    <property type="project" value="UniProtKB-SubCell"/>
</dbReference>
<dbReference type="SMART" id="SM00365">
    <property type="entry name" value="LRR_SD22"/>
    <property type="match status" value="9"/>
</dbReference>
<evidence type="ECO:0000256" key="7">
    <source>
        <dbReference type="ARBA" id="ARBA00022737"/>
    </source>
</evidence>
<feature type="chain" id="PRO_5034449819" evidence="13">
    <location>
        <begin position="31"/>
        <end position="1096"/>
    </location>
</feature>
<keyword evidence="9 12" id="KW-0472">Membrane</keyword>
<keyword evidence="8 12" id="KW-1133">Transmembrane helix</keyword>
<feature type="domain" description="Disease resistance R13L4/SHOC-2-like LRR" evidence="15">
    <location>
        <begin position="276"/>
        <end position="368"/>
    </location>
</feature>
<evidence type="ECO:0000256" key="2">
    <source>
        <dbReference type="ARBA" id="ARBA00009592"/>
    </source>
</evidence>
<evidence type="ECO:0000256" key="8">
    <source>
        <dbReference type="ARBA" id="ARBA00022989"/>
    </source>
</evidence>
<evidence type="ECO:0000256" key="5">
    <source>
        <dbReference type="ARBA" id="ARBA00022692"/>
    </source>
</evidence>
<dbReference type="SMART" id="SM00369">
    <property type="entry name" value="LRR_TYP"/>
    <property type="match status" value="16"/>
</dbReference>
<dbReference type="AlphaFoldDB" id="A0A8B8ZVV6"/>
<dbReference type="Pfam" id="PF00560">
    <property type="entry name" value="LRR_1"/>
    <property type="match status" value="11"/>
</dbReference>
<keyword evidence="16" id="KW-1185">Reference proteome</keyword>
<evidence type="ECO:0000256" key="9">
    <source>
        <dbReference type="ARBA" id="ARBA00023136"/>
    </source>
</evidence>
<dbReference type="InterPro" id="IPR032675">
    <property type="entry name" value="LRR_dom_sf"/>
</dbReference>
<keyword evidence="11" id="KW-0325">Glycoprotein</keyword>
<evidence type="ECO:0000256" key="6">
    <source>
        <dbReference type="ARBA" id="ARBA00022729"/>
    </source>
</evidence>
<dbReference type="KEGG" id="pda:103699602"/>
<evidence type="ECO:0000256" key="12">
    <source>
        <dbReference type="SAM" id="Phobius"/>
    </source>
</evidence>
<proteinExistence type="inferred from homology"/>
<feature type="transmembrane region" description="Helical" evidence="12">
    <location>
        <begin position="1031"/>
        <end position="1054"/>
    </location>
</feature>
<evidence type="ECO:0000256" key="13">
    <source>
        <dbReference type="SAM" id="SignalP"/>
    </source>
</evidence>
<dbReference type="Pfam" id="PF13855">
    <property type="entry name" value="LRR_8"/>
    <property type="match status" value="1"/>
</dbReference>
<dbReference type="RefSeq" id="XP_038977502.1">
    <property type="nucleotide sequence ID" value="XM_039121574.1"/>
</dbReference>
<evidence type="ECO:0000313" key="17">
    <source>
        <dbReference type="RefSeq" id="XP_038977502.1"/>
    </source>
</evidence>
<sequence>MASTNTSIPLVYAIWIAFLLFFGSVQLCLCFSGNSSGSGGCIARERKALLSIRKGIYDAHRWLSWNEKDCCRWRGVRCDTITGHVVKLDLHYPYNVEYPNKSEVSPSLLRLRHLNYLDLSMNNFGGAPIPNFIGSLAKLEYLDLSHARFGGTIPHQLGNLSNLLHLDLASNLHNSSDVDNLGWLPSIRFLQHLDMSNVNLSKASNWIHVINMLPSLSVLRLSRATLPSLPSTLPHVNFTSLTTLDLSWNNFASSIPGWLFNLSSLELLDLGYNNFHGIIPLAIGNLKKLRVLDLLANNFSGDIPETVGSLKSLQSINLIQNNISGGIPETVGNLKSLVSLSLSINTISGCIPETVGNLKSLEFLDLSSNSISGRIPETVGNLKSLVTLVLSANNISGEIPKTIGRLTKLQNLGLYDNQISGEIPETIGNLGELSSLDLSQNLINGQIPRTVGNLCNLSNLIAFDNNISGDIAGFMEGFSRCSTNRLWYVSLQRNNLSGPLPNQIGELQSLGYLDLGSNLLDGSIPASLGKLSALYYLNLAANSLAGALTEAHFANLTSLSELYLSYNSLTVNVSQDWLPPFKARYISMASCPLGPKFPTWLRNQTDLTLLDLSSAGISENFPDWFSDMRPPMYFLNVSHNHMKGKLPSFEPLPPTQIPGLIDLSNNLFSGPILPTLGGGVDHLGILLLAHNRFNGSIPSAFCGANNLKVLNLADNDLSGVVPNCWNNSSLLGVIDFSDNKLSGGIPSSVGSLSQLISLHLRDNNFSGKIPLSLQQCKQLTTIDLGNNKLSGSIPEWIGGSLLSLKVLRLRSNMLDGNIPKQLSLLASLQVLDLADNKLSGTLPPSFGNFTAMIMIPNGGKPVFDEYIASYYTENIQITTKGSELTFTSVLSFVASLDLSDNNISGEIPEEFTNLHGLHSLNLSGNHLTGRIPINIGAMGQLESLDLSLNHLSSTIPTSIADLNFLERLNLSHNNLSGRIPSGNQLQTLNDPSIYIGNQYLCGQPLPEKCPSDEPAEGPTEEKQDENGSEMIWFYVGLSPGFVVGFWGFLGAVMLKKSTRYAYIQFIDRICEWIYMVVTINSARPKSKRNRGRRGRR</sequence>
<dbReference type="OrthoDB" id="1060944at2759"/>
<feature type="signal peptide" evidence="13">
    <location>
        <begin position="1"/>
        <end position="30"/>
    </location>
</feature>
<dbReference type="InterPro" id="IPR003591">
    <property type="entry name" value="Leu-rich_rpt_typical-subtyp"/>
</dbReference>
<evidence type="ECO:0000259" key="14">
    <source>
        <dbReference type="Pfam" id="PF08263"/>
    </source>
</evidence>
<evidence type="ECO:0000259" key="15">
    <source>
        <dbReference type="Pfam" id="PF23598"/>
    </source>
</evidence>
<dbReference type="GeneID" id="103699602"/>
<dbReference type="InterPro" id="IPR046956">
    <property type="entry name" value="RLP23-like"/>
</dbReference>
<evidence type="ECO:0000256" key="3">
    <source>
        <dbReference type="ARBA" id="ARBA00022475"/>
    </source>
</evidence>
<comment type="subcellular location">
    <subcellularLocation>
        <location evidence="1">Cell membrane</location>
        <topology evidence="1">Single-pass type I membrane protein</topology>
    </subcellularLocation>
</comment>
<keyword evidence="4" id="KW-0433">Leucine-rich repeat</keyword>
<evidence type="ECO:0000256" key="10">
    <source>
        <dbReference type="ARBA" id="ARBA00023170"/>
    </source>
</evidence>
<evidence type="ECO:0000256" key="11">
    <source>
        <dbReference type="ARBA" id="ARBA00023180"/>
    </source>
</evidence>
<protein>
    <submittedName>
        <fullName evidence="17">Receptor-like protein EIX2</fullName>
    </submittedName>
</protein>
<keyword evidence="7" id="KW-0677">Repeat</keyword>
<feature type="domain" description="Leucine-rich repeat-containing N-terminal plant-type" evidence="14">
    <location>
        <begin position="44"/>
        <end position="79"/>
    </location>
</feature>
<dbReference type="PANTHER" id="PTHR48063:SF112">
    <property type="entry name" value="RECEPTOR LIKE PROTEIN 30-LIKE"/>
    <property type="match status" value="1"/>
</dbReference>
<dbReference type="FunFam" id="3.80.10.10:FF:000095">
    <property type="entry name" value="LRR receptor-like serine/threonine-protein kinase GSO1"/>
    <property type="match status" value="2"/>
</dbReference>
<dbReference type="SUPFAM" id="SSF52058">
    <property type="entry name" value="L domain-like"/>
    <property type="match status" value="4"/>
</dbReference>
<dbReference type="FunFam" id="3.80.10.10:FF:000111">
    <property type="entry name" value="LRR receptor-like serine/threonine-protein kinase ERECTA"/>
    <property type="match status" value="1"/>
</dbReference>
<dbReference type="InterPro" id="IPR013210">
    <property type="entry name" value="LRR_N_plant-typ"/>
</dbReference>
<organism evidence="16 17">
    <name type="scientific">Phoenix dactylifera</name>
    <name type="common">Date palm</name>
    <dbReference type="NCBI Taxonomy" id="42345"/>
    <lineage>
        <taxon>Eukaryota</taxon>
        <taxon>Viridiplantae</taxon>
        <taxon>Streptophyta</taxon>
        <taxon>Embryophyta</taxon>
        <taxon>Tracheophyta</taxon>
        <taxon>Spermatophyta</taxon>
        <taxon>Magnoliopsida</taxon>
        <taxon>Liliopsida</taxon>
        <taxon>Arecaceae</taxon>
        <taxon>Coryphoideae</taxon>
        <taxon>Phoeniceae</taxon>
        <taxon>Phoenix</taxon>
    </lineage>
</organism>
<evidence type="ECO:0000256" key="4">
    <source>
        <dbReference type="ARBA" id="ARBA00022614"/>
    </source>
</evidence>
<dbReference type="InterPro" id="IPR055414">
    <property type="entry name" value="LRR_R13L4/SHOC2-like"/>
</dbReference>
<dbReference type="PANTHER" id="PTHR48063">
    <property type="entry name" value="LRR RECEPTOR-LIKE KINASE"/>
    <property type="match status" value="1"/>
</dbReference>
<evidence type="ECO:0000256" key="1">
    <source>
        <dbReference type="ARBA" id="ARBA00004251"/>
    </source>
</evidence>
<keyword evidence="5 12" id="KW-0812">Transmembrane</keyword>
<evidence type="ECO:0000313" key="16">
    <source>
        <dbReference type="Proteomes" id="UP000228380"/>
    </source>
</evidence>
<gene>
    <name evidence="17" type="primary">LOC103699602</name>
</gene>
<keyword evidence="3" id="KW-1003">Cell membrane</keyword>
<dbReference type="Proteomes" id="UP000228380">
    <property type="component" value="Unplaced"/>
</dbReference>
<dbReference type="FunFam" id="3.80.10.10:FF:001347">
    <property type="entry name" value="LRR receptor-like serine/threonine-protein kinase GSO2"/>
    <property type="match status" value="1"/>
</dbReference>
<keyword evidence="10" id="KW-0675">Receptor</keyword>